<feature type="non-terminal residue" evidence="2">
    <location>
        <position position="76"/>
    </location>
</feature>
<keyword evidence="3" id="KW-1185">Reference proteome</keyword>
<dbReference type="EMBL" id="LXQA010312615">
    <property type="protein sequence ID" value="MCI43069.1"/>
    <property type="molecule type" value="Genomic_DNA"/>
</dbReference>
<evidence type="ECO:0000259" key="1">
    <source>
        <dbReference type="Pfam" id="PF17921"/>
    </source>
</evidence>
<reference evidence="2 3" key="1">
    <citation type="journal article" date="2018" name="Front. Plant Sci.">
        <title>Red Clover (Trifolium pratense) and Zigzag Clover (T. medium) - A Picture of Genomic Similarities and Differences.</title>
        <authorList>
            <person name="Dluhosova J."/>
            <person name="Istvanek J."/>
            <person name="Nedelnik J."/>
            <person name="Repkova J."/>
        </authorList>
    </citation>
    <scope>NUCLEOTIDE SEQUENCE [LARGE SCALE GENOMIC DNA]</scope>
    <source>
        <strain evidence="3">cv. 10/8</strain>
        <tissue evidence="2">Leaf</tissue>
    </source>
</reference>
<comment type="caution">
    <text evidence="2">The sequence shown here is derived from an EMBL/GenBank/DDBJ whole genome shotgun (WGS) entry which is preliminary data.</text>
</comment>
<evidence type="ECO:0000313" key="3">
    <source>
        <dbReference type="Proteomes" id="UP000265520"/>
    </source>
</evidence>
<dbReference type="Proteomes" id="UP000265520">
    <property type="component" value="Unassembled WGS sequence"/>
</dbReference>
<dbReference type="AlphaFoldDB" id="A0A392S312"/>
<name>A0A392S312_9FABA</name>
<proteinExistence type="predicted"/>
<feature type="domain" description="Integrase zinc-binding" evidence="1">
    <location>
        <begin position="19"/>
        <end position="68"/>
    </location>
</feature>
<sequence length="76" mass="8483">MTDGSLARCLGKDEAYNTVSDIHEGICGAHQAGDKIFWVLKRQGVFWPTMAKNCFEFAKGCEECQRHASIHRVPAN</sequence>
<organism evidence="2 3">
    <name type="scientific">Trifolium medium</name>
    <dbReference type="NCBI Taxonomy" id="97028"/>
    <lineage>
        <taxon>Eukaryota</taxon>
        <taxon>Viridiplantae</taxon>
        <taxon>Streptophyta</taxon>
        <taxon>Embryophyta</taxon>
        <taxon>Tracheophyta</taxon>
        <taxon>Spermatophyta</taxon>
        <taxon>Magnoliopsida</taxon>
        <taxon>eudicotyledons</taxon>
        <taxon>Gunneridae</taxon>
        <taxon>Pentapetalae</taxon>
        <taxon>rosids</taxon>
        <taxon>fabids</taxon>
        <taxon>Fabales</taxon>
        <taxon>Fabaceae</taxon>
        <taxon>Papilionoideae</taxon>
        <taxon>50 kb inversion clade</taxon>
        <taxon>NPAAA clade</taxon>
        <taxon>Hologalegina</taxon>
        <taxon>IRL clade</taxon>
        <taxon>Trifolieae</taxon>
        <taxon>Trifolium</taxon>
    </lineage>
</organism>
<evidence type="ECO:0000313" key="2">
    <source>
        <dbReference type="EMBL" id="MCI43069.1"/>
    </source>
</evidence>
<dbReference type="Pfam" id="PF17921">
    <property type="entry name" value="Integrase_H2C2"/>
    <property type="match status" value="1"/>
</dbReference>
<protein>
    <submittedName>
        <fullName evidence="2">Pol polyprotein</fullName>
    </submittedName>
</protein>
<dbReference type="Gene3D" id="1.10.340.70">
    <property type="match status" value="1"/>
</dbReference>
<dbReference type="InterPro" id="IPR041588">
    <property type="entry name" value="Integrase_H2C2"/>
</dbReference>
<accession>A0A392S312</accession>